<feature type="transmembrane region" description="Helical" evidence="7">
    <location>
        <begin position="407"/>
        <end position="428"/>
    </location>
</feature>
<reference evidence="9 10" key="1">
    <citation type="journal article" date="2018" name="BMC Genomics">
        <title>Genomic evidence for intraspecific hybridization in a clonal and extremely halotolerant yeast.</title>
        <authorList>
            <person name="Gostincar C."/>
            <person name="Stajich J.E."/>
            <person name="Zupancic J."/>
            <person name="Zalar P."/>
            <person name="Gunde-Cimerman N."/>
        </authorList>
    </citation>
    <scope>NUCLEOTIDE SEQUENCE [LARGE SCALE GENOMIC DNA]</scope>
    <source>
        <strain evidence="9 10">EXF-6654</strain>
    </source>
</reference>
<gene>
    <name evidence="9" type="ORF">D0868_02477</name>
</gene>
<dbReference type="PANTHER" id="PTHR10383:SF9">
    <property type="entry name" value="SERINE INCORPORATOR, ISOFORM F"/>
    <property type="match status" value="1"/>
</dbReference>
<dbReference type="Proteomes" id="UP000282582">
    <property type="component" value="Unassembled WGS sequence"/>
</dbReference>
<name>A0A3M6ZBH5_HORWE</name>
<evidence type="ECO:0000256" key="1">
    <source>
        <dbReference type="ARBA" id="ARBA00004141"/>
    </source>
</evidence>
<feature type="transmembrane region" description="Helical" evidence="7">
    <location>
        <begin position="552"/>
        <end position="569"/>
    </location>
</feature>
<feature type="region of interest" description="Disordered" evidence="6">
    <location>
        <begin position="627"/>
        <end position="651"/>
    </location>
</feature>
<feature type="compositionally biased region" description="Basic and acidic residues" evidence="6">
    <location>
        <begin position="605"/>
        <end position="615"/>
    </location>
</feature>
<dbReference type="Pfam" id="PF00856">
    <property type="entry name" value="SET"/>
    <property type="match status" value="1"/>
</dbReference>
<evidence type="ECO:0000313" key="10">
    <source>
        <dbReference type="Proteomes" id="UP000282582"/>
    </source>
</evidence>
<accession>A0A3M6ZBH5</accession>
<protein>
    <recommendedName>
        <fullName evidence="8">SET domain-containing protein</fullName>
    </recommendedName>
</protein>
<dbReference type="Gene3D" id="2.170.270.10">
    <property type="entry name" value="SET domain"/>
    <property type="match status" value="1"/>
</dbReference>
<feature type="transmembrane region" description="Helical" evidence="7">
    <location>
        <begin position="449"/>
        <end position="473"/>
    </location>
</feature>
<dbReference type="InterPro" id="IPR005016">
    <property type="entry name" value="TDE1/TMS"/>
</dbReference>
<keyword evidence="4 7" id="KW-1133">Transmembrane helix</keyword>
<evidence type="ECO:0000256" key="7">
    <source>
        <dbReference type="SAM" id="Phobius"/>
    </source>
</evidence>
<feature type="compositionally biased region" description="Basic residues" evidence="6">
    <location>
        <begin position="56"/>
        <end position="71"/>
    </location>
</feature>
<dbReference type="InterPro" id="IPR046341">
    <property type="entry name" value="SET_dom_sf"/>
</dbReference>
<keyword evidence="5 7" id="KW-0472">Membrane</keyword>
<feature type="region of interest" description="Disordered" evidence="6">
    <location>
        <begin position="1"/>
        <end position="73"/>
    </location>
</feature>
<evidence type="ECO:0000256" key="2">
    <source>
        <dbReference type="ARBA" id="ARBA00006665"/>
    </source>
</evidence>
<proteinExistence type="inferred from homology"/>
<feature type="domain" description="SET" evidence="8">
    <location>
        <begin position="96"/>
        <end position="210"/>
    </location>
</feature>
<evidence type="ECO:0000256" key="6">
    <source>
        <dbReference type="SAM" id="MobiDB-lite"/>
    </source>
</evidence>
<feature type="transmembrane region" description="Helical" evidence="7">
    <location>
        <begin position="702"/>
        <end position="726"/>
    </location>
</feature>
<dbReference type="Pfam" id="PF03348">
    <property type="entry name" value="Serinc"/>
    <property type="match status" value="1"/>
</dbReference>
<evidence type="ECO:0000256" key="4">
    <source>
        <dbReference type="ARBA" id="ARBA00022989"/>
    </source>
</evidence>
<sequence length="733" mass="79890">MAKDTPFKAYTLERRGRLHTIPTPPSKITRHRMDRQVWARAISEAPSTGDGGVKGARGKKRKSRKAGKVKPPKSAADVCGPKCYTSFRTTNFLPSSSIEIRGPGETGYGAFTAPGVRILKGQWLDEYIGELYPLPNPDTPPTNPTSLYQLWIPGTAIIDASRAGNWTRFVNSSCRPNVRVWGESVGKKQIVLFQAIREIGPEEEITFQYGAKYFLEAGLESVADQNARITLFAAHGGPELRNGTPPPPQLLLAAHRILIPISQLLTFAGSCCGAATCSAICTSCGSCGNSIMTRIAYALILLLNSLLSWILLTPWAIKKLQHVMLDYVQIDCGGSQCFGFTAVHRVNFALGLLHFLLGMMLLGVNNSRDKRAGIQNGFWGPKVLAWIGLIVISFLIPNRFFEIWGNYVALVGAVLFLLLGVILLVDLAHTFAEFCIEKIEDTDSGVWRGVLIGSTLGMYLGAIAMTIVMYIFFAHSGCSMNQAAITINLILLISISVMSIHPTIQASNPRAGLAQAATVSIYCTYLTFSAVAMEPDDKHCNPLVRATGTRTASIFIGAIVTFVTCAYTTTRAATYGLAMGTAKPAGYSPVETEESGSHGLVDTQPESRRAMRQEALRRAVESGALPASALDDDDSDDEEESASGKHRNDDEKNGTQYNYTLFHIIFMLATAWVATLLTQNIGGDHKIEKGDFVPVGRTYWASWVKIVSAWVCYGIFGWTLGAPVMLPDRFDYS</sequence>
<dbReference type="InterPro" id="IPR001214">
    <property type="entry name" value="SET_dom"/>
</dbReference>
<dbReference type="VEuPathDB" id="FungiDB:BTJ68_12919"/>
<dbReference type="GO" id="GO:0016020">
    <property type="term" value="C:membrane"/>
    <property type="evidence" value="ECO:0007669"/>
    <property type="project" value="UniProtKB-SubCell"/>
</dbReference>
<dbReference type="EMBL" id="QWIK01000127">
    <property type="protein sequence ID" value="RMY12604.1"/>
    <property type="molecule type" value="Genomic_DNA"/>
</dbReference>
<evidence type="ECO:0000256" key="5">
    <source>
        <dbReference type="ARBA" id="ARBA00023136"/>
    </source>
</evidence>
<evidence type="ECO:0000313" key="9">
    <source>
        <dbReference type="EMBL" id="RMY12604.1"/>
    </source>
</evidence>
<feature type="transmembrane region" description="Helical" evidence="7">
    <location>
        <begin position="661"/>
        <end position="682"/>
    </location>
</feature>
<evidence type="ECO:0000259" key="8">
    <source>
        <dbReference type="PROSITE" id="PS50280"/>
    </source>
</evidence>
<feature type="transmembrane region" description="Helical" evidence="7">
    <location>
        <begin position="512"/>
        <end position="532"/>
    </location>
</feature>
<feature type="transmembrane region" description="Helical" evidence="7">
    <location>
        <begin position="383"/>
        <end position="401"/>
    </location>
</feature>
<dbReference type="SMART" id="SM00317">
    <property type="entry name" value="SET"/>
    <property type="match status" value="1"/>
</dbReference>
<organism evidence="9 10">
    <name type="scientific">Hortaea werneckii</name>
    <name type="common">Black yeast</name>
    <name type="synonym">Cladosporium werneckii</name>
    <dbReference type="NCBI Taxonomy" id="91943"/>
    <lineage>
        <taxon>Eukaryota</taxon>
        <taxon>Fungi</taxon>
        <taxon>Dikarya</taxon>
        <taxon>Ascomycota</taxon>
        <taxon>Pezizomycotina</taxon>
        <taxon>Dothideomycetes</taxon>
        <taxon>Dothideomycetidae</taxon>
        <taxon>Mycosphaerellales</taxon>
        <taxon>Teratosphaeriaceae</taxon>
        <taxon>Hortaea</taxon>
    </lineage>
</organism>
<dbReference type="SUPFAM" id="SSF82199">
    <property type="entry name" value="SET domain"/>
    <property type="match status" value="1"/>
</dbReference>
<dbReference type="PANTHER" id="PTHR10383">
    <property type="entry name" value="SERINE INCORPORATOR"/>
    <property type="match status" value="1"/>
</dbReference>
<feature type="transmembrane region" description="Helical" evidence="7">
    <location>
        <begin position="479"/>
        <end position="500"/>
    </location>
</feature>
<feature type="compositionally biased region" description="Basic and acidic residues" evidence="6">
    <location>
        <begin position="642"/>
        <end position="651"/>
    </location>
</feature>
<dbReference type="PROSITE" id="PS50280">
    <property type="entry name" value="SET"/>
    <property type="match status" value="1"/>
</dbReference>
<feature type="compositionally biased region" description="Acidic residues" evidence="6">
    <location>
        <begin position="630"/>
        <end position="641"/>
    </location>
</feature>
<evidence type="ECO:0000256" key="3">
    <source>
        <dbReference type="ARBA" id="ARBA00022692"/>
    </source>
</evidence>
<feature type="region of interest" description="Disordered" evidence="6">
    <location>
        <begin position="586"/>
        <end position="615"/>
    </location>
</feature>
<keyword evidence="3 7" id="KW-0812">Transmembrane</keyword>
<feature type="transmembrane region" description="Helical" evidence="7">
    <location>
        <begin position="346"/>
        <end position="363"/>
    </location>
</feature>
<feature type="compositionally biased region" description="Basic and acidic residues" evidence="6">
    <location>
        <begin position="1"/>
        <end position="15"/>
    </location>
</feature>
<comment type="caution">
    <text evidence="9">The sequence shown here is derived from an EMBL/GenBank/DDBJ whole genome shotgun (WGS) entry which is preliminary data.</text>
</comment>
<comment type="similarity">
    <text evidence="2">Belongs to the TDE1 family.</text>
</comment>
<dbReference type="AlphaFoldDB" id="A0A3M6ZBH5"/>
<feature type="transmembrane region" description="Helical" evidence="7">
    <location>
        <begin position="295"/>
        <end position="317"/>
    </location>
</feature>
<comment type="subcellular location">
    <subcellularLocation>
        <location evidence="1">Membrane</location>
        <topology evidence="1">Multi-pass membrane protein</topology>
    </subcellularLocation>
</comment>